<dbReference type="PANTHER" id="PTHR45860">
    <property type="entry name" value="TRANSLATION INITIATION FACTOR EIF-2B SUBUNIT ALPHA"/>
    <property type="match status" value="1"/>
</dbReference>
<dbReference type="Gene3D" id="1.20.120.1070">
    <property type="entry name" value="Translation initiation factor eIF-2B, N-terminal domain"/>
    <property type="match status" value="1"/>
</dbReference>
<comment type="function">
    <text evidence="6">Acts as a component of the translation initiation factor 2B (eIF2B) complex, which catalyzes the exchange of GDP for GTP on eukaryotic initiation factor 2 (eIF2) gamma subunit. Its guanine nucleotide exchange factor activity is repressed when bound to eIF2 complex phosphorylated on the alpha subunit, thereby limiting the amount of methionyl-initiator methionine tRNA available to the ribosome and consequently global translation is repressed.</text>
</comment>
<dbReference type="PANTHER" id="PTHR45860:SF1">
    <property type="entry name" value="TRANSLATION INITIATION FACTOR EIF-2B SUBUNIT ALPHA"/>
    <property type="match status" value="1"/>
</dbReference>
<evidence type="ECO:0000256" key="2">
    <source>
        <dbReference type="ARBA" id="ARBA00007251"/>
    </source>
</evidence>
<evidence type="ECO:0000313" key="12">
    <source>
        <dbReference type="RefSeq" id="XP_017781950.1"/>
    </source>
</evidence>
<evidence type="ECO:0000256" key="7">
    <source>
        <dbReference type="ARBA" id="ARBA00044208"/>
    </source>
</evidence>
<accession>A0ABM1N550</accession>
<evidence type="ECO:0000256" key="9">
    <source>
        <dbReference type="ARBA" id="ARBA00046432"/>
    </source>
</evidence>
<evidence type="ECO:0000313" key="11">
    <source>
        <dbReference type="Proteomes" id="UP000695000"/>
    </source>
</evidence>
<protein>
    <recommendedName>
        <fullName evidence="7">Translation initiation factor eIF2B subunit alpha</fullName>
    </recommendedName>
    <alternativeName>
        <fullName evidence="8">eIF2B GDP-GTP exchange factor subunit alpha</fullName>
    </alternativeName>
</protein>
<keyword evidence="3" id="KW-0963">Cytoplasm</keyword>
<evidence type="ECO:0000256" key="4">
    <source>
        <dbReference type="ARBA" id="ARBA00022540"/>
    </source>
</evidence>
<dbReference type="Pfam" id="PF01008">
    <property type="entry name" value="IF-2B"/>
    <property type="match status" value="1"/>
</dbReference>
<organism evidence="11 12">
    <name type="scientific">Nicrophorus vespilloides</name>
    <name type="common">Boreal carrion beetle</name>
    <dbReference type="NCBI Taxonomy" id="110193"/>
    <lineage>
        <taxon>Eukaryota</taxon>
        <taxon>Metazoa</taxon>
        <taxon>Ecdysozoa</taxon>
        <taxon>Arthropoda</taxon>
        <taxon>Hexapoda</taxon>
        <taxon>Insecta</taxon>
        <taxon>Pterygota</taxon>
        <taxon>Neoptera</taxon>
        <taxon>Endopterygota</taxon>
        <taxon>Coleoptera</taxon>
        <taxon>Polyphaga</taxon>
        <taxon>Staphyliniformia</taxon>
        <taxon>Silphidae</taxon>
        <taxon>Nicrophorinae</taxon>
        <taxon>Nicrophorus</taxon>
    </lineage>
</organism>
<evidence type="ECO:0000256" key="5">
    <source>
        <dbReference type="ARBA" id="ARBA00022917"/>
    </source>
</evidence>
<proteinExistence type="inferred from homology"/>
<evidence type="ECO:0000256" key="1">
    <source>
        <dbReference type="ARBA" id="ARBA00004514"/>
    </source>
</evidence>
<comment type="subcellular location">
    <subcellularLocation>
        <location evidence="1">Cytoplasm</location>
        <location evidence="1">Cytosol</location>
    </subcellularLocation>
</comment>
<sequence>MDEAEIRATFSKIIKTEDVSPGIAAIKTLMQMVKVSDVTTLQELRKTMTIATDYMRDMDYPAASISSSSELLLRFISLASLDGVAFSECKRIMIDRGQMFLKKLLDGRGKIAKSASKFILDGSRILTHSRSRGVLYALKEAMGQDKKFEVFVTHSAPDNSGELMKKELDKAGIPSTLILDSAIGYIMETIDFVMVGAEGVAESGGIVNKIGTFTIAMCAKEMKKPFYVMAESFKFSRLFPLGQSDLPLDYKYTSSVRKNMILDKEDPLVDYTPPNYITLLITDIGILTPSGVSDELIKLYI</sequence>
<evidence type="ECO:0000256" key="10">
    <source>
        <dbReference type="RuleBase" id="RU003814"/>
    </source>
</evidence>
<evidence type="ECO:0000256" key="6">
    <source>
        <dbReference type="ARBA" id="ARBA00043898"/>
    </source>
</evidence>
<comment type="similarity">
    <text evidence="2 10">Belongs to the eIF-2B alpha/beta/delta subunits family.</text>
</comment>
<reference evidence="12" key="1">
    <citation type="submission" date="2025-08" db="UniProtKB">
        <authorList>
            <consortium name="RefSeq"/>
        </authorList>
    </citation>
    <scope>IDENTIFICATION</scope>
    <source>
        <tissue evidence="12">Whole Larva</tissue>
    </source>
</reference>
<dbReference type="RefSeq" id="XP_017781950.1">
    <property type="nucleotide sequence ID" value="XM_017926461.1"/>
</dbReference>
<keyword evidence="4 12" id="KW-0396">Initiation factor</keyword>
<keyword evidence="5" id="KW-0648">Protein biosynthesis</keyword>
<evidence type="ECO:0000256" key="8">
    <source>
        <dbReference type="ARBA" id="ARBA00044236"/>
    </source>
</evidence>
<dbReference type="Gene3D" id="3.40.50.10470">
    <property type="entry name" value="Translation initiation factor eif-2b, domain 2"/>
    <property type="match status" value="1"/>
</dbReference>
<dbReference type="InterPro" id="IPR037171">
    <property type="entry name" value="NagB/RpiA_transferase-like"/>
</dbReference>
<dbReference type="GeneID" id="108566527"/>
<name>A0ABM1N550_NICVS</name>
<evidence type="ECO:0000256" key="3">
    <source>
        <dbReference type="ARBA" id="ARBA00022490"/>
    </source>
</evidence>
<dbReference type="InterPro" id="IPR042528">
    <property type="entry name" value="elF-2B_alpha_N"/>
</dbReference>
<dbReference type="InterPro" id="IPR051501">
    <property type="entry name" value="eIF2B_alpha/beta/delta"/>
</dbReference>
<dbReference type="Proteomes" id="UP000695000">
    <property type="component" value="Unplaced"/>
</dbReference>
<gene>
    <name evidence="12" type="primary">LOC108566527</name>
</gene>
<dbReference type="SUPFAM" id="SSF100950">
    <property type="entry name" value="NagB/RpiA/CoA transferase-like"/>
    <property type="match status" value="1"/>
</dbReference>
<comment type="subunit">
    <text evidence="9">Component of the translation initiation factor 2B (eIF2B) complex which is a heterodecamer of two sets of five different subunits: alpha, beta, gamma, delta and epsilon. Subunits alpha, beta and delta comprise a regulatory subcomplex and subunits epsilon and gamma comprise a catalytic subcomplex. Within the complex, the hexameric regulatory complex resides at the center, with the two heterodimeric catalytic subcomplexes bound on opposite sides.</text>
</comment>
<dbReference type="InterPro" id="IPR000649">
    <property type="entry name" value="IF-2B-related"/>
</dbReference>
<dbReference type="GO" id="GO:0003743">
    <property type="term" value="F:translation initiation factor activity"/>
    <property type="evidence" value="ECO:0007669"/>
    <property type="project" value="UniProtKB-KW"/>
</dbReference>
<dbReference type="InterPro" id="IPR042529">
    <property type="entry name" value="IF_2B-like_C"/>
</dbReference>
<keyword evidence="11" id="KW-1185">Reference proteome</keyword>